<dbReference type="InterPro" id="IPR010319">
    <property type="entry name" value="Transglutaminase-like_Cys_pept"/>
</dbReference>
<organism evidence="1">
    <name type="scientific">bioreactor metagenome</name>
    <dbReference type="NCBI Taxonomy" id="1076179"/>
    <lineage>
        <taxon>unclassified sequences</taxon>
        <taxon>metagenomes</taxon>
        <taxon>ecological metagenomes</taxon>
    </lineage>
</organism>
<dbReference type="EMBL" id="VSSQ01000174">
    <property type="protein sequence ID" value="MPL83319.1"/>
    <property type="molecule type" value="Genomic_DNA"/>
</dbReference>
<name>A0A644UW59_9ZZZZ</name>
<dbReference type="PANTHER" id="PTHR39327">
    <property type="match status" value="1"/>
</dbReference>
<proteinExistence type="predicted"/>
<dbReference type="Gene3D" id="3.10.620.30">
    <property type="match status" value="1"/>
</dbReference>
<sequence>MAKRGLKKCVVYPGIIPTAESETISVQITFPYRHLNYSFNIEIPMSLYEGARRSGKSAKVPAGIQDAWLAGYYTAFALDPSLNQVYQTLLSRFRKIRNERNLNDDEYLELLAAYVQSLPYDTEKLSSIEPAPRFPVETIVDGTGICSDKSLLLAGLLSHEGYAVSVLQFAKENHLTVGLPAPPGYDFAGCGHAVVETTAISYIGHPAGEYADTTSRPKVFPIGHGTKRYGSIRDVAKILATLESLNEQIAENGTLTLEIVRLHEKLLHLKDELTRSRAELRVLSDDEKTPEYETLRCIHNKNVERLKKMLDSYNRLVGEYQKLAGLAEFIKHNRLDRPAVSRKLNSAGE</sequence>
<accession>A0A644UW59</accession>
<gene>
    <name evidence="1" type="ORF">SDC9_29273</name>
</gene>
<comment type="caution">
    <text evidence="1">The sequence shown here is derived from an EMBL/GenBank/DDBJ whole genome shotgun (WGS) entry which is preliminary data.</text>
</comment>
<dbReference type="PANTHER" id="PTHR39327:SF1">
    <property type="entry name" value="BLR5470 PROTEIN"/>
    <property type="match status" value="1"/>
</dbReference>
<reference evidence="1" key="1">
    <citation type="submission" date="2019-08" db="EMBL/GenBank/DDBJ databases">
        <authorList>
            <person name="Kucharzyk K."/>
            <person name="Murdoch R.W."/>
            <person name="Higgins S."/>
            <person name="Loffler F."/>
        </authorList>
    </citation>
    <scope>NUCLEOTIDE SEQUENCE</scope>
</reference>
<protein>
    <recommendedName>
        <fullName evidence="2">Transglutaminase-like domain-containing protein</fullName>
    </recommendedName>
</protein>
<evidence type="ECO:0008006" key="2">
    <source>
        <dbReference type="Google" id="ProtNLM"/>
    </source>
</evidence>
<evidence type="ECO:0000313" key="1">
    <source>
        <dbReference type="EMBL" id="MPL83319.1"/>
    </source>
</evidence>
<dbReference type="AlphaFoldDB" id="A0A644UW59"/>